<evidence type="ECO:0000256" key="2">
    <source>
        <dbReference type="ARBA" id="ARBA00022741"/>
    </source>
</evidence>
<keyword evidence="3" id="KW-0067">ATP-binding</keyword>
<name>A0A511UUA0_9BACI</name>
<organism evidence="6 7">
    <name type="scientific">Cerasibacillus quisquiliarum</name>
    <dbReference type="NCBI Taxonomy" id="227865"/>
    <lineage>
        <taxon>Bacteria</taxon>
        <taxon>Bacillati</taxon>
        <taxon>Bacillota</taxon>
        <taxon>Bacilli</taxon>
        <taxon>Bacillales</taxon>
        <taxon>Bacillaceae</taxon>
        <taxon>Cerasibacillus</taxon>
    </lineage>
</organism>
<dbReference type="OrthoDB" id="9801978at2"/>
<feature type="domain" description="Mur ligase C-terminal" evidence="4">
    <location>
        <begin position="350"/>
        <end position="465"/>
    </location>
</feature>
<evidence type="ECO:0000313" key="7">
    <source>
        <dbReference type="Proteomes" id="UP000321491"/>
    </source>
</evidence>
<dbReference type="InterPro" id="IPR004101">
    <property type="entry name" value="Mur_ligase_C"/>
</dbReference>
<dbReference type="InterPro" id="IPR051046">
    <property type="entry name" value="MurCDEF_CellWall_CoF430Synth"/>
</dbReference>
<reference evidence="6 7" key="1">
    <citation type="submission" date="2019-07" db="EMBL/GenBank/DDBJ databases">
        <title>Whole genome shotgun sequence of Cerasibacillus quisquiliarum NBRC 102429.</title>
        <authorList>
            <person name="Hosoyama A."/>
            <person name="Uohara A."/>
            <person name="Ohji S."/>
            <person name="Ichikawa N."/>
        </authorList>
    </citation>
    <scope>NUCLEOTIDE SEQUENCE [LARGE SCALE GENOMIC DNA]</scope>
    <source>
        <strain evidence="6 7">NBRC 102429</strain>
    </source>
</reference>
<comment type="caution">
    <text evidence="6">The sequence shown here is derived from an EMBL/GenBank/DDBJ whole genome shotgun (WGS) entry which is preliminary data.</text>
</comment>
<dbReference type="GO" id="GO:0016881">
    <property type="term" value="F:acid-amino acid ligase activity"/>
    <property type="evidence" value="ECO:0007669"/>
    <property type="project" value="InterPro"/>
</dbReference>
<gene>
    <name evidence="6" type="ORF">CQU01_03920</name>
</gene>
<dbReference type="Pfam" id="PF08245">
    <property type="entry name" value="Mur_ligase_M"/>
    <property type="match status" value="1"/>
</dbReference>
<dbReference type="InterPro" id="IPR036565">
    <property type="entry name" value="Mur-like_cat_sf"/>
</dbReference>
<evidence type="ECO:0000259" key="5">
    <source>
        <dbReference type="Pfam" id="PF08245"/>
    </source>
</evidence>
<evidence type="ECO:0000259" key="4">
    <source>
        <dbReference type="Pfam" id="PF02875"/>
    </source>
</evidence>
<dbReference type="Pfam" id="PF02875">
    <property type="entry name" value="Mur_ligase_C"/>
    <property type="match status" value="1"/>
</dbReference>
<dbReference type="EMBL" id="BJXW01000005">
    <property type="protein sequence ID" value="GEN30154.1"/>
    <property type="molecule type" value="Genomic_DNA"/>
</dbReference>
<evidence type="ECO:0000256" key="3">
    <source>
        <dbReference type="ARBA" id="ARBA00022840"/>
    </source>
</evidence>
<dbReference type="InterPro" id="IPR013221">
    <property type="entry name" value="Mur_ligase_cen"/>
</dbReference>
<feature type="domain" description="Mur ligase central" evidence="5">
    <location>
        <begin position="123"/>
        <end position="314"/>
    </location>
</feature>
<dbReference type="SUPFAM" id="SSF53623">
    <property type="entry name" value="MurD-like peptide ligases, catalytic domain"/>
    <property type="match status" value="1"/>
</dbReference>
<proteinExistence type="predicted"/>
<evidence type="ECO:0008006" key="8">
    <source>
        <dbReference type="Google" id="ProtNLM"/>
    </source>
</evidence>
<sequence length="728" mass="82811">MSGFTFEEIEDILEGKLYNKLKQISPIIDFEFDPNRLKNKPGNCFISISKDRWNEAHRKELPWKDGNISILNHYNKCDLIITEEPIPQLINDVPQIIVKNSFASMRILAKAARHKMSNPVIGITGSVGKSSTRLILEHLLKDSHTIVATRGNHNTQSGVPLYGAKLCKNPDIGIIEISLNALNNRGNQSLTVRPNVCIVTSIGEAHLSTLHSTMNVARFKARIFAGLEENGLAIINKSINKEEFNLLYEQAKKRTTHIKTYSMNDCTADLFLKSKKQNKYNTSIIFHYNNKDYKFEMELPSDGIVENALGAILCLAELGYDLESLLPKIDKFKSLKRVMELKQLKTKDGRCVDIIDDSHNAAIPSMINAIQTFKEKQQFYNGKKILVLGQVADLGEKSETLHHKLIPYILESHADYVFGHGQYMRRVIQNLPTKMVGGWFDNAQDLSTRVPYYCSDDSLIVLKGSVTGSDFSKTSHLLPANISRSVKGFDRPTPLLIAELLQPQWGMIAYDMKKRKTIFQHGNTHTQSIEGIGPILLLYLLLNKGIRYEEKCELNKWPTNRGKSMSGKPFKTGQIFTHRELIDELIQTQHPSAIFELAYLYFGSRKKAMQEISKLNEKINLKSSATLNLTGRYRVKEQQSFTLNDLLKTGIILSRYQIKLPVCLPDSHVNIRGIMFGRLQSYGILFVHNIVICISGIASKQGILHELKHLLKNKRYLSYLERRYIYNL</sequence>
<dbReference type="SUPFAM" id="SSF53244">
    <property type="entry name" value="MurD-like peptide ligases, peptide-binding domain"/>
    <property type="match status" value="1"/>
</dbReference>
<evidence type="ECO:0000313" key="6">
    <source>
        <dbReference type="EMBL" id="GEN30154.1"/>
    </source>
</evidence>
<dbReference type="InterPro" id="IPR036615">
    <property type="entry name" value="Mur_ligase_C_dom_sf"/>
</dbReference>
<dbReference type="Proteomes" id="UP000321491">
    <property type="component" value="Unassembled WGS sequence"/>
</dbReference>
<dbReference type="Gene3D" id="3.40.1190.10">
    <property type="entry name" value="Mur-like, catalytic domain"/>
    <property type="match status" value="1"/>
</dbReference>
<keyword evidence="2" id="KW-0547">Nucleotide-binding</keyword>
<protein>
    <recommendedName>
        <fullName evidence="8">UDP-N-acetylmuramoyl-tripeptide--D-alanyl-D-alanine ligase</fullName>
    </recommendedName>
</protein>
<keyword evidence="7" id="KW-1185">Reference proteome</keyword>
<dbReference type="Gene3D" id="3.90.190.20">
    <property type="entry name" value="Mur ligase, C-terminal domain"/>
    <property type="match status" value="1"/>
</dbReference>
<evidence type="ECO:0000256" key="1">
    <source>
        <dbReference type="ARBA" id="ARBA00022598"/>
    </source>
</evidence>
<dbReference type="PANTHER" id="PTHR43024:SF1">
    <property type="entry name" value="UDP-N-ACETYLMURAMOYL-TRIPEPTIDE--D-ALANYL-D-ALANINE LIGASE"/>
    <property type="match status" value="1"/>
</dbReference>
<dbReference type="GO" id="GO:0005524">
    <property type="term" value="F:ATP binding"/>
    <property type="evidence" value="ECO:0007669"/>
    <property type="project" value="UniProtKB-KW"/>
</dbReference>
<accession>A0A511UUA0</accession>
<dbReference type="RefSeq" id="WP_146935172.1">
    <property type="nucleotide sequence ID" value="NZ_BJXW01000005.1"/>
</dbReference>
<keyword evidence="1" id="KW-0436">Ligase</keyword>
<dbReference type="PANTHER" id="PTHR43024">
    <property type="entry name" value="UDP-N-ACETYLMURAMOYL-TRIPEPTIDE--D-ALANYL-D-ALANINE LIGASE"/>
    <property type="match status" value="1"/>
</dbReference>
<dbReference type="AlphaFoldDB" id="A0A511UUA0"/>